<dbReference type="InterPro" id="IPR019587">
    <property type="entry name" value="Polyketide_cyclase/dehydratase"/>
</dbReference>
<dbReference type="RefSeq" id="WP_378973257.1">
    <property type="nucleotide sequence ID" value="NZ_JBHTBJ010000023.1"/>
</dbReference>
<reference evidence="2" key="1">
    <citation type="journal article" date="2019" name="Int. J. Syst. Evol. Microbiol.">
        <title>The Global Catalogue of Microorganisms (GCM) 10K type strain sequencing project: providing services to taxonomists for standard genome sequencing and annotation.</title>
        <authorList>
            <consortium name="The Broad Institute Genomics Platform"/>
            <consortium name="The Broad Institute Genome Sequencing Center for Infectious Disease"/>
            <person name="Wu L."/>
            <person name="Ma J."/>
        </authorList>
    </citation>
    <scope>NUCLEOTIDE SEQUENCE [LARGE SCALE GENOMIC DNA]</scope>
    <source>
        <strain evidence="2">XZYJT-10</strain>
    </source>
</reference>
<dbReference type="SUPFAM" id="SSF55961">
    <property type="entry name" value="Bet v1-like"/>
    <property type="match status" value="1"/>
</dbReference>
<comment type="caution">
    <text evidence="1">The sequence shown here is derived from an EMBL/GenBank/DDBJ whole genome shotgun (WGS) entry which is preliminary data.</text>
</comment>
<evidence type="ECO:0000313" key="1">
    <source>
        <dbReference type="EMBL" id="MFC7277543.1"/>
    </source>
</evidence>
<dbReference type="InterPro" id="IPR023393">
    <property type="entry name" value="START-like_dom_sf"/>
</dbReference>
<dbReference type="Pfam" id="PF10604">
    <property type="entry name" value="Polyketide_cyc2"/>
    <property type="match status" value="1"/>
</dbReference>
<accession>A0ABW2HZC3</accession>
<dbReference type="Proteomes" id="UP001596548">
    <property type="component" value="Unassembled WGS sequence"/>
</dbReference>
<evidence type="ECO:0000313" key="2">
    <source>
        <dbReference type="Proteomes" id="UP001596548"/>
    </source>
</evidence>
<sequence length="137" mass="14712">MASIIIDIPIAVSADAAWAVIGDWATGPSRMAPGWVTDVRTEDDHRIVTFANGAVFRERLIGIDEKERRLAYATNGDAIHPDHHNASMQILPAGATSCRLYWVQDVLPDTLAARLEAGMTASASVIKSTLDSSDAIP</sequence>
<proteinExistence type="predicted"/>
<organism evidence="1 2">
    <name type="scientific">Paractinoplanes rhizophilus</name>
    <dbReference type="NCBI Taxonomy" id="1416877"/>
    <lineage>
        <taxon>Bacteria</taxon>
        <taxon>Bacillati</taxon>
        <taxon>Actinomycetota</taxon>
        <taxon>Actinomycetes</taxon>
        <taxon>Micromonosporales</taxon>
        <taxon>Micromonosporaceae</taxon>
        <taxon>Paractinoplanes</taxon>
    </lineage>
</organism>
<protein>
    <submittedName>
        <fullName evidence="1">SRPBCC family protein</fullName>
    </submittedName>
</protein>
<name>A0ABW2HZC3_9ACTN</name>
<dbReference type="Gene3D" id="3.30.530.20">
    <property type="match status" value="1"/>
</dbReference>
<keyword evidence="2" id="KW-1185">Reference proteome</keyword>
<dbReference type="EMBL" id="JBHTBJ010000023">
    <property type="protein sequence ID" value="MFC7277543.1"/>
    <property type="molecule type" value="Genomic_DNA"/>
</dbReference>
<gene>
    <name evidence="1" type="ORF">ACFQS1_26415</name>
</gene>
<dbReference type="CDD" id="cd07821">
    <property type="entry name" value="PYR_PYL_RCAR_like"/>
    <property type="match status" value="1"/>
</dbReference>